<proteinExistence type="predicted"/>
<dbReference type="AlphaFoldDB" id="A0A2C9CNI3"/>
<evidence type="ECO:0000313" key="3">
    <source>
        <dbReference type="Proteomes" id="UP000220034"/>
    </source>
</evidence>
<organism evidence="2 3">
    <name type="scientific">Pontivivens marinum</name>
    <dbReference type="NCBI Taxonomy" id="1690039"/>
    <lineage>
        <taxon>Bacteria</taxon>
        <taxon>Pseudomonadati</taxon>
        <taxon>Pseudomonadota</taxon>
        <taxon>Alphaproteobacteria</taxon>
        <taxon>Rhodobacterales</taxon>
        <taxon>Paracoccaceae</taxon>
        <taxon>Pontivivens</taxon>
    </lineage>
</organism>
<keyword evidence="3" id="KW-1185">Reference proteome</keyword>
<feature type="domain" description="SseB protein N-terminal" evidence="1">
    <location>
        <begin position="13"/>
        <end position="109"/>
    </location>
</feature>
<name>A0A2C9CNI3_9RHOB</name>
<dbReference type="EMBL" id="OCTN01000001">
    <property type="protein sequence ID" value="SOH92768.1"/>
    <property type="molecule type" value="Genomic_DNA"/>
</dbReference>
<dbReference type="RefSeq" id="WP_097928332.1">
    <property type="nucleotide sequence ID" value="NZ_OCTN01000001.1"/>
</dbReference>
<sequence length="259" mass="28261">MTEITPLDTAHSEAETDEAQRPRFWSRLLETELFVALEDEADGETIRPVILDTDDGRIALAFDRELRLVEFMEGPSEFAAMSGRRLVKMLVEQDIALALNLGGHTSETILPVDALRWAVEQLTDLTVVREAAVRDVTRPQGVPDALLSAIAEKLPTLEGLARESWLVGVSYRDGTRGHMLAIVDALPPAKDAIADALSEALRLSGLDAGQLDIVFLDEGAKALPSLRAKGLGFEIPQRQEIVREVTAPGTDPSKPPILR</sequence>
<dbReference type="InterPro" id="IPR009839">
    <property type="entry name" value="SseB_N"/>
</dbReference>
<protein>
    <submittedName>
        <fullName evidence="2">SseB protein N-terminal domain-containing protein</fullName>
    </submittedName>
</protein>
<dbReference type="OrthoDB" id="7831317at2"/>
<dbReference type="Pfam" id="PF07179">
    <property type="entry name" value="SseB"/>
    <property type="match status" value="1"/>
</dbReference>
<accession>A0A2C9CNI3</accession>
<evidence type="ECO:0000313" key="2">
    <source>
        <dbReference type="EMBL" id="SOH92768.1"/>
    </source>
</evidence>
<gene>
    <name evidence="2" type="ORF">SAMN06273572_101616</name>
</gene>
<evidence type="ECO:0000259" key="1">
    <source>
        <dbReference type="Pfam" id="PF07179"/>
    </source>
</evidence>
<dbReference type="Proteomes" id="UP000220034">
    <property type="component" value="Unassembled WGS sequence"/>
</dbReference>
<reference evidence="3" key="1">
    <citation type="submission" date="2017-09" db="EMBL/GenBank/DDBJ databases">
        <authorList>
            <person name="Varghese N."/>
            <person name="Submissions S."/>
        </authorList>
    </citation>
    <scope>NUCLEOTIDE SEQUENCE [LARGE SCALE GENOMIC DNA]</scope>
    <source>
        <strain evidence="3">C7</strain>
    </source>
</reference>